<comment type="caution">
    <text evidence="1">The sequence shown here is derived from an EMBL/GenBank/DDBJ whole genome shotgun (WGS) entry which is preliminary data.</text>
</comment>
<dbReference type="EMBL" id="AAMD01000003">
    <property type="protein sequence ID" value="EAU69785.1"/>
    <property type="molecule type" value="Genomic_DNA"/>
</dbReference>
<name>Q09DI4_STIAD</name>
<proteinExistence type="predicted"/>
<accession>Q09DI4</accession>
<organism evidence="1 2">
    <name type="scientific">Stigmatella aurantiaca (strain DW4/3-1)</name>
    <dbReference type="NCBI Taxonomy" id="378806"/>
    <lineage>
        <taxon>Bacteria</taxon>
        <taxon>Pseudomonadati</taxon>
        <taxon>Myxococcota</taxon>
        <taxon>Myxococcia</taxon>
        <taxon>Myxococcales</taxon>
        <taxon>Cystobacterineae</taxon>
        <taxon>Archangiaceae</taxon>
        <taxon>Stigmatella</taxon>
    </lineage>
</organism>
<protein>
    <submittedName>
        <fullName evidence="1">Uncharacterized protein</fullName>
    </submittedName>
</protein>
<sequence>MAPFRKPETGRPAQWPAMAQALFQQQFGMLSADPQRFHDVMRASFGDGYDVRKAERFRLQALAGDFDWLPPVRWVDSAVLEGSRGAYYTEFDTMFLDRALQRFPSLAEATFSEVAGHVLDSLLNPVEDQGHRGIQFRRILDGVGRGTC</sequence>
<dbReference type="AlphaFoldDB" id="Q09DI4"/>
<gene>
    <name evidence="1" type="ORF">STIAU_1500</name>
</gene>
<dbReference type="Proteomes" id="UP000032702">
    <property type="component" value="Unassembled WGS sequence"/>
</dbReference>
<evidence type="ECO:0000313" key="1">
    <source>
        <dbReference type="EMBL" id="EAU69785.1"/>
    </source>
</evidence>
<evidence type="ECO:0000313" key="2">
    <source>
        <dbReference type="Proteomes" id="UP000032702"/>
    </source>
</evidence>
<reference evidence="1 2" key="1">
    <citation type="submission" date="2006-04" db="EMBL/GenBank/DDBJ databases">
        <authorList>
            <person name="Nierman W.C."/>
        </authorList>
    </citation>
    <scope>NUCLEOTIDE SEQUENCE [LARGE SCALE GENOMIC DNA]</scope>
    <source>
        <strain evidence="1 2">DW4/3-1</strain>
    </source>
</reference>